<evidence type="ECO:0000313" key="6">
    <source>
        <dbReference type="EMBL" id="AWY97950.1"/>
    </source>
</evidence>
<reference evidence="7" key="1">
    <citation type="submission" date="2018-06" db="EMBL/GenBank/DDBJ databases">
        <title>Description of Blautia argi sp. nov., a new anaerobic isolated from dog feces.</title>
        <authorList>
            <person name="Chang Y.-H."/>
            <person name="Paek J."/>
            <person name="Shin Y."/>
        </authorList>
    </citation>
    <scope>NUCLEOTIDE SEQUENCE [LARGE SCALE GENOMIC DNA]</scope>
    <source>
        <strain evidence="7">KCTC 15426</strain>
    </source>
</reference>
<dbReference type="InterPro" id="IPR017911">
    <property type="entry name" value="MacB-like_ATP-bd"/>
</dbReference>
<keyword evidence="7" id="KW-1185">Reference proteome</keyword>
<dbReference type="EMBL" id="CP030280">
    <property type="protein sequence ID" value="AWY97950.1"/>
    <property type="molecule type" value="Genomic_DNA"/>
</dbReference>
<organism evidence="6 7">
    <name type="scientific">Blautia argi</name>
    <dbReference type="NCBI Taxonomy" id="1912897"/>
    <lineage>
        <taxon>Bacteria</taxon>
        <taxon>Bacillati</taxon>
        <taxon>Bacillota</taxon>
        <taxon>Clostridia</taxon>
        <taxon>Lachnospirales</taxon>
        <taxon>Lachnospiraceae</taxon>
        <taxon>Blautia</taxon>
    </lineage>
</organism>
<dbReference type="OrthoDB" id="9802264at2"/>
<gene>
    <name evidence="6" type="ORF">DQQ01_07150</name>
</gene>
<dbReference type="KEGG" id="blau:DQQ01_07150"/>
<evidence type="ECO:0000256" key="2">
    <source>
        <dbReference type="ARBA" id="ARBA00022448"/>
    </source>
</evidence>
<keyword evidence="4 6" id="KW-0067">ATP-binding</keyword>
<dbReference type="InterPro" id="IPR003593">
    <property type="entry name" value="AAA+_ATPase"/>
</dbReference>
<dbReference type="SUPFAM" id="SSF52540">
    <property type="entry name" value="P-loop containing nucleoside triphosphate hydrolases"/>
    <property type="match status" value="1"/>
</dbReference>
<dbReference type="RefSeq" id="WP_111919462.1">
    <property type="nucleotide sequence ID" value="NZ_CP030280.1"/>
</dbReference>
<dbReference type="Gene3D" id="3.40.50.300">
    <property type="entry name" value="P-loop containing nucleotide triphosphate hydrolases"/>
    <property type="match status" value="1"/>
</dbReference>
<evidence type="ECO:0000259" key="5">
    <source>
        <dbReference type="PROSITE" id="PS50893"/>
    </source>
</evidence>
<dbReference type="PROSITE" id="PS50893">
    <property type="entry name" value="ABC_TRANSPORTER_2"/>
    <property type="match status" value="1"/>
</dbReference>
<dbReference type="InterPro" id="IPR003439">
    <property type="entry name" value="ABC_transporter-like_ATP-bd"/>
</dbReference>
<dbReference type="PANTHER" id="PTHR42798">
    <property type="entry name" value="LIPOPROTEIN-RELEASING SYSTEM ATP-BINDING PROTEIN LOLD"/>
    <property type="match status" value="1"/>
</dbReference>
<evidence type="ECO:0000313" key="7">
    <source>
        <dbReference type="Proteomes" id="UP000250003"/>
    </source>
</evidence>
<keyword evidence="3" id="KW-0547">Nucleotide-binding</keyword>
<comment type="similarity">
    <text evidence="1">Belongs to the ABC transporter superfamily.</text>
</comment>
<dbReference type="InterPro" id="IPR027417">
    <property type="entry name" value="P-loop_NTPase"/>
</dbReference>
<dbReference type="GO" id="GO:0016887">
    <property type="term" value="F:ATP hydrolysis activity"/>
    <property type="evidence" value="ECO:0007669"/>
    <property type="project" value="InterPro"/>
</dbReference>
<accession>A0A2Z4UA86</accession>
<dbReference type="Proteomes" id="UP000250003">
    <property type="component" value="Chromosome"/>
</dbReference>
<dbReference type="Pfam" id="PF00005">
    <property type="entry name" value="ABC_tran"/>
    <property type="match status" value="1"/>
</dbReference>
<dbReference type="CDD" id="cd03255">
    <property type="entry name" value="ABC_MJ0796_LolCDE_FtsE"/>
    <property type="match status" value="1"/>
</dbReference>
<sequence>MDILNVSGVSKCYGKGKASVQALKNISFTVEKGKFIGIMGASGSGKSTLLNLISTIDYATEGNIIINDTNITKLNIKKADKFRREKLGFIFQDFRLLDSLMISENIGMPLVIQKRKRDEIEKKVNEIMRILDIGRLAEKYPYQISGGEKQRTACARAIISEPELILADEPTGALDSNNARNIMILLKKINIELGATILMVTHDPMSASYCDKVIFLKDGRITNMLNREISDNNIFYEKIVKCNSKLQHVICQEKEDVQN</sequence>
<dbReference type="FunFam" id="3.40.50.300:FF:000032">
    <property type="entry name" value="Export ABC transporter ATP-binding protein"/>
    <property type="match status" value="1"/>
</dbReference>
<dbReference type="AlphaFoldDB" id="A0A2Z4UA86"/>
<protein>
    <submittedName>
        <fullName evidence="6">Bacitracin ABC transporter ATP-binding protein</fullName>
    </submittedName>
</protein>
<dbReference type="GO" id="GO:0005524">
    <property type="term" value="F:ATP binding"/>
    <property type="evidence" value="ECO:0007669"/>
    <property type="project" value="UniProtKB-KW"/>
</dbReference>
<evidence type="ECO:0000256" key="4">
    <source>
        <dbReference type="ARBA" id="ARBA00022840"/>
    </source>
</evidence>
<dbReference type="GO" id="GO:0098796">
    <property type="term" value="C:membrane protein complex"/>
    <property type="evidence" value="ECO:0007669"/>
    <property type="project" value="UniProtKB-ARBA"/>
</dbReference>
<evidence type="ECO:0000256" key="3">
    <source>
        <dbReference type="ARBA" id="ARBA00022741"/>
    </source>
</evidence>
<feature type="domain" description="ABC transporter" evidence="5">
    <location>
        <begin position="4"/>
        <end position="243"/>
    </location>
</feature>
<dbReference type="GO" id="GO:0022857">
    <property type="term" value="F:transmembrane transporter activity"/>
    <property type="evidence" value="ECO:0007669"/>
    <property type="project" value="UniProtKB-ARBA"/>
</dbReference>
<keyword evidence="2" id="KW-0813">Transport</keyword>
<name>A0A2Z4UA86_9FIRM</name>
<evidence type="ECO:0000256" key="1">
    <source>
        <dbReference type="ARBA" id="ARBA00005417"/>
    </source>
</evidence>
<dbReference type="PANTHER" id="PTHR42798:SF7">
    <property type="entry name" value="ALPHA-D-RIBOSE 1-METHYLPHOSPHONATE 5-TRIPHOSPHATE SYNTHASE SUBUNIT PHNL"/>
    <property type="match status" value="1"/>
</dbReference>
<proteinExistence type="inferred from homology"/>
<dbReference type="SMART" id="SM00382">
    <property type="entry name" value="AAA"/>
    <property type="match status" value="1"/>
</dbReference>